<sequence>MKIKRFLTLVKKDMRDCFTEKTALLMTAVPVVFALVFRLLFSDGGYGDMAEWITLVCLLFNLSLLPLSVLPLLIGEEKEQGTVPALLRAGVTPAAFLGSKALTALIVELFCSFLICLINGVTAQIGLCLLCNLLAALTLLPIGGLVGILAKDKNTVNVYSSFPVFFMMLAPIFFFLGSPLQTIKKFFPSTLLTEVLQPVFLGAMPVMSDLILASLVTAAWIAAGWTVFFLVFRRHGLKIA</sequence>
<reference evidence="7" key="2">
    <citation type="journal article" date="2021" name="PeerJ">
        <title>Extensive microbial diversity within the chicken gut microbiome revealed by metagenomics and culture.</title>
        <authorList>
            <person name="Gilroy R."/>
            <person name="Ravi A."/>
            <person name="Getino M."/>
            <person name="Pursley I."/>
            <person name="Horton D.L."/>
            <person name="Alikhan N.F."/>
            <person name="Baker D."/>
            <person name="Gharbi K."/>
            <person name="Hall N."/>
            <person name="Watson M."/>
            <person name="Adriaenssens E.M."/>
            <person name="Foster-Nyarko E."/>
            <person name="Jarju S."/>
            <person name="Secka A."/>
            <person name="Antonio M."/>
            <person name="Oren A."/>
            <person name="Chaudhuri R.R."/>
            <person name="La Ragione R."/>
            <person name="Hildebrand F."/>
            <person name="Pallen M.J."/>
        </authorList>
    </citation>
    <scope>NUCLEOTIDE SEQUENCE</scope>
    <source>
        <strain evidence="7">ChiSjej5B23-6657</strain>
    </source>
</reference>
<comment type="subcellular location">
    <subcellularLocation>
        <location evidence="1">Membrane</location>
        <topology evidence="1">Multi-pass membrane protein</topology>
    </subcellularLocation>
</comment>
<feature type="transmembrane region" description="Helical" evidence="5">
    <location>
        <begin position="94"/>
        <end position="118"/>
    </location>
</feature>
<dbReference type="Proteomes" id="UP000823912">
    <property type="component" value="Unassembled WGS sequence"/>
</dbReference>
<keyword evidence="2 5" id="KW-0812">Transmembrane</keyword>
<accession>A0A9D1JAD7</accession>
<evidence type="ECO:0000256" key="4">
    <source>
        <dbReference type="ARBA" id="ARBA00023136"/>
    </source>
</evidence>
<dbReference type="Pfam" id="PF12698">
    <property type="entry name" value="ABC2_membrane_3"/>
    <property type="match status" value="1"/>
</dbReference>
<organism evidence="7 8">
    <name type="scientific">Candidatus Pullilachnospira gallistercoris</name>
    <dbReference type="NCBI Taxonomy" id="2840911"/>
    <lineage>
        <taxon>Bacteria</taxon>
        <taxon>Bacillati</taxon>
        <taxon>Bacillota</taxon>
        <taxon>Clostridia</taxon>
        <taxon>Lachnospirales</taxon>
        <taxon>Lachnospiraceae</taxon>
        <taxon>Lachnospiraceae incertae sedis</taxon>
        <taxon>Candidatus Pullilachnospira</taxon>
    </lineage>
</organism>
<evidence type="ECO:0000256" key="2">
    <source>
        <dbReference type="ARBA" id="ARBA00022692"/>
    </source>
</evidence>
<feature type="transmembrane region" description="Helical" evidence="5">
    <location>
        <begin position="125"/>
        <end position="150"/>
    </location>
</feature>
<reference evidence="7" key="1">
    <citation type="submission" date="2020-10" db="EMBL/GenBank/DDBJ databases">
        <authorList>
            <person name="Gilroy R."/>
        </authorList>
    </citation>
    <scope>NUCLEOTIDE SEQUENCE</scope>
    <source>
        <strain evidence="7">ChiSjej5B23-6657</strain>
    </source>
</reference>
<feature type="transmembrane region" description="Helical" evidence="5">
    <location>
        <begin position="53"/>
        <end position="74"/>
    </location>
</feature>
<dbReference type="GO" id="GO:0016020">
    <property type="term" value="C:membrane"/>
    <property type="evidence" value="ECO:0007669"/>
    <property type="project" value="UniProtKB-SubCell"/>
</dbReference>
<evidence type="ECO:0000313" key="8">
    <source>
        <dbReference type="Proteomes" id="UP000823912"/>
    </source>
</evidence>
<feature type="transmembrane region" description="Helical" evidence="5">
    <location>
        <begin position="23"/>
        <end position="41"/>
    </location>
</feature>
<gene>
    <name evidence="7" type="ORF">IAA55_03555</name>
</gene>
<dbReference type="GO" id="GO:0140359">
    <property type="term" value="F:ABC-type transporter activity"/>
    <property type="evidence" value="ECO:0007669"/>
    <property type="project" value="InterPro"/>
</dbReference>
<proteinExistence type="predicted"/>
<evidence type="ECO:0000256" key="5">
    <source>
        <dbReference type="SAM" id="Phobius"/>
    </source>
</evidence>
<evidence type="ECO:0000259" key="6">
    <source>
        <dbReference type="Pfam" id="PF12698"/>
    </source>
</evidence>
<dbReference type="InterPro" id="IPR013525">
    <property type="entry name" value="ABC2_TM"/>
</dbReference>
<dbReference type="EMBL" id="DVHM01000055">
    <property type="protein sequence ID" value="HIR70337.1"/>
    <property type="molecule type" value="Genomic_DNA"/>
</dbReference>
<feature type="domain" description="ABC-2 type transporter transmembrane" evidence="6">
    <location>
        <begin position="53"/>
        <end position="225"/>
    </location>
</feature>
<evidence type="ECO:0000256" key="3">
    <source>
        <dbReference type="ARBA" id="ARBA00022989"/>
    </source>
</evidence>
<feature type="transmembrane region" description="Helical" evidence="5">
    <location>
        <begin position="210"/>
        <end position="232"/>
    </location>
</feature>
<evidence type="ECO:0000313" key="7">
    <source>
        <dbReference type="EMBL" id="HIR70337.1"/>
    </source>
</evidence>
<keyword evidence="4 5" id="KW-0472">Membrane</keyword>
<feature type="transmembrane region" description="Helical" evidence="5">
    <location>
        <begin position="156"/>
        <end position="177"/>
    </location>
</feature>
<protein>
    <submittedName>
        <fullName evidence="7">ABC transporter permease</fullName>
    </submittedName>
</protein>
<evidence type="ECO:0000256" key="1">
    <source>
        <dbReference type="ARBA" id="ARBA00004141"/>
    </source>
</evidence>
<comment type="caution">
    <text evidence="7">The sequence shown here is derived from an EMBL/GenBank/DDBJ whole genome shotgun (WGS) entry which is preliminary data.</text>
</comment>
<dbReference type="AlphaFoldDB" id="A0A9D1JAD7"/>
<keyword evidence="3 5" id="KW-1133">Transmembrane helix</keyword>
<name>A0A9D1JAD7_9FIRM</name>